<protein>
    <submittedName>
        <fullName evidence="2">Uncharacterized protein</fullName>
    </submittedName>
</protein>
<organism evidence="2 3">
    <name type="scientific">Trichonephila clavipes</name>
    <name type="common">Golden silk orbweaver</name>
    <name type="synonym">Nephila clavipes</name>
    <dbReference type="NCBI Taxonomy" id="2585209"/>
    <lineage>
        <taxon>Eukaryota</taxon>
        <taxon>Metazoa</taxon>
        <taxon>Ecdysozoa</taxon>
        <taxon>Arthropoda</taxon>
        <taxon>Chelicerata</taxon>
        <taxon>Arachnida</taxon>
        <taxon>Araneae</taxon>
        <taxon>Araneomorphae</taxon>
        <taxon>Entelegynae</taxon>
        <taxon>Araneoidea</taxon>
        <taxon>Nephilidae</taxon>
        <taxon>Trichonephila</taxon>
    </lineage>
</organism>
<dbReference type="EMBL" id="BMAU01021147">
    <property type="protein sequence ID" value="GFX92471.1"/>
    <property type="molecule type" value="Genomic_DNA"/>
</dbReference>
<gene>
    <name evidence="2" type="ORF">TNCV_1707471</name>
</gene>
<feature type="region of interest" description="Disordered" evidence="1">
    <location>
        <begin position="1"/>
        <end position="20"/>
    </location>
</feature>
<proteinExistence type="predicted"/>
<evidence type="ECO:0000313" key="3">
    <source>
        <dbReference type="Proteomes" id="UP000887159"/>
    </source>
</evidence>
<name>A0A8X6RC90_TRICX</name>
<accession>A0A8X6RC90</accession>
<feature type="compositionally biased region" description="Polar residues" evidence="1">
    <location>
        <begin position="8"/>
        <end position="19"/>
    </location>
</feature>
<dbReference type="AlphaFoldDB" id="A0A8X6RC90"/>
<comment type="caution">
    <text evidence="2">The sequence shown here is derived from an EMBL/GenBank/DDBJ whole genome shotgun (WGS) entry which is preliminary data.</text>
</comment>
<evidence type="ECO:0000256" key="1">
    <source>
        <dbReference type="SAM" id="MobiDB-lite"/>
    </source>
</evidence>
<evidence type="ECO:0000313" key="2">
    <source>
        <dbReference type="EMBL" id="GFX92471.1"/>
    </source>
</evidence>
<dbReference type="Proteomes" id="UP000887159">
    <property type="component" value="Unassembled WGS sequence"/>
</dbReference>
<reference evidence="2" key="1">
    <citation type="submission" date="2020-08" db="EMBL/GenBank/DDBJ databases">
        <title>Multicomponent nature underlies the extraordinary mechanical properties of spider dragline silk.</title>
        <authorList>
            <person name="Kono N."/>
            <person name="Nakamura H."/>
            <person name="Mori M."/>
            <person name="Yoshida Y."/>
            <person name="Ohtoshi R."/>
            <person name="Malay A.D."/>
            <person name="Moran D.A.P."/>
            <person name="Tomita M."/>
            <person name="Numata K."/>
            <person name="Arakawa K."/>
        </authorList>
    </citation>
    <scope>NUCLEOTIDE SEQUENCE</scope>
</reference>
<sequence>MLRMAIETSGSSSGNTCSRNIREHSPLSRVQLFVNQHRGMNLFHEVEDVTTEKLCAPAFVDQEIAWDRFVAQLCRYHLHGYECNAHLLFWHMLSLTSWTSMQLRMALSATEMYHVKWRLDI</sequence>
<keyword evidence="3" id="KW-1185">Reference proteome</keyword>